<dbReference type="InterPro" id="IPR035965">
    <property type="entry name" value="PAS-like_dom_sf"/>
</dbReference>
<dbReference type="Pfam" id="PF05231">
    <property type="entry name" value="MASE1"/>
    <property type="match status" value="1"/>
</dbReference>
<feature type="transmembrane region" description="Helical" evidence="8">
    <location>
        <begin position="217"/>
        <end position="235"/>
    </location>
</feature>
<feature type="coiled-coil region" evidence="7">
    <location>
        <begin position="425"/>
        <end position="459"/>
    </location>
</feature>
<dbReference type="CDD" id="cd00130">
    <property type="entry name" value="PAS"/>
    <property type="match status" value="1"/>
</dbReference>
<dbReference type="AlphaFoldDB" id="A0A2U1CTL7"/>
<dbReference type="InterPro" id="IPR029787">
    <property type="entry name" value="Nucleotide_cyclase"/>
</dbReference>
<keyword evidence="7" id="KW-0175">Coiled coil</keyword>
<reference evidence="12 13" key="1">
    <citation type="submission" date="2018-04" db="EMBL/GenBank/DDBJ databases">
        <title>Genomic Encyclopedia of Type Strains, Phase IV (KMG-IV): sequencing the most valuable type-strain genomes for metagenomic binning, comparative biology and taxonomic classification.</title>
        <authorList>
            <person name="Goeker M."/>
        </authorList>
    </citation>
    <scope>NUCLEOTIDE SEQUENCE [LARGE SCALE GENOMIC DNA]</scope>
    <source>
        <strain evidence="12 13">DSM 28688</strain>
    </source>
</reference>
<dbReference type="Gene3D" id="3.30.450.20">
    <property type="entry name" value="PAS domain"/>
    <property type="match status" value="1"/>
</dbReference>
<feature type="transmembrane region" description="Helical" evidence="8">
    <location>
        <begin position="194"/>
        <end position="211"/>
    </location>
</feature>
<dbReference type="PROSITE" id="PS50113">
    <property type="entry name" value="PAC"/>
    <property type="match status" value="1"/>
</dbReference>
<sequence>MFRTVLFCVFIGLLYYAGAYIGVHYAALPDGIVVLWPPNAALLAAFLLLRWQQWPLAAVCVLIAEIAADVPVFTVLEATLFGLINITECTIAATLITALNRLRSQSHSWQSPQSILIFLITVGAIASPLAAIGGATVYTVLIGAETPFLSLWRLWWVGDSTGLIVLTPFLHMFMTFIREQRYTHRPSGRNTLEVTAAFVVTMGACALVFTSDMNTESFLATTPFLVLAGPLWIAARRPALPAAFLSATVALYAAFSTAHGLGPFSGSTPTYNALMAQEFTVLFTLAVLFTNSMMAQKRRHEASLRIHRSAIEAAADGILIFDARDDHPIRYCNPSFSRITGYEKGEVLGETGRFLITEETDRAVIAQIENALRHSRPFQSDLLSRKKDGSQYCAQLSIDPVHNDEGRLTHFVGVIRDITVSVRQNRQLEEALEQVRLSNAHLEELVSQRTKELERANKRLKTMAMTDELTDIPNRRKLLEHGNKEMARCQRQGEHFAALVLDIDHFKTINDDYGHEIGDQALRWFVSVVQSELRAMDFMGRWGGEEFLILTSGNDEQDLETMADRLLRAVSETPFTWDGQSIRITTSIGGALYSDHEALETLIQRADDALYRAKDGGRNRFECAQRDEQPGPQLV</sequence>
<dbReference type="InterPro" id="IPR007895">
    <property type="entry name" value="MASE1"/>
</dbReference>
<feature type="transmembrane region" description="Helical" evidence="8">
    <location>
        <begin position="114"/>
        <end position="142"/>
    </location>
</feature>
<dbReference type="Pfam" id="PF13426">
    <property type="entry name" value="PAS_9"/>
    <property type="match status" value="1"/>
</dbReference>
<dbReference type="PROSITE" id="PS50112">
    <property type="entry name" value="PAS"/>
    <property type="match status" value="1"/>
</dbReference>
<dbReference type="SMART" id="SM00091">
    <property type="entry name" value="PAS"/>
    <property type="match status" value="1"/>
</dbReference>
<dbReference type="SUPFAM" id="SSF55785">
    <property type="entry name" value="PYP-like sensor domain (PAS domain)"/>
    <property type="match status" value="1"/>
</dbReference>
<dbReference type="SUPFAM" id="SSF55073">
    <property type="entry name" value="Nucleotide cyclase"/>
    <property type="match status" value="1"/>
</dbReference>
<dbReference type="GO" id="GO:0005886">
    <property type="term" value="C:plasma membrane"/>
    <property type="evidence" value="ECO:0007669"/>
    <property type="project" value="UniProtKB-SubCell"/>
</dbReference>
<evidence type="ECO:0000256" key="2">
    <source>
        <dbReference type="ARBA" id="ARBA00004651"/>
    </source>
</evidence>
<keyword evidence="4 8" id="KW-0812">Transmembrane</keyword>
<comment type="caution">
    <text evidence="12">The sequence shown here is derived from an EMBL/GenBank/DDBJ whole genome shotgun (WGS) entry which is preliminary data.</text>
</comment>
<feature type="transmembrane region" description="Helical" evidence="8">
    <location>
        <begin position="29"/>
        <end position="49"/>
    </location>
</feature>
<dbReference type="InterPro" id="IPR000700">
    <property type="entry name" value="PAS-assoc_C"/>
</dbReference>
<evidence type="ECO:0000259" key="9">
    <source>
        <dbReference type="PROSITE" id="PS50112"/>
    </source>
</evidence>
<evidence type="ECO:0000256" key="1">
    <source>
        <dbReference type="ARBA" id="ARBA00001946"/>
    </source>
</evidence>
<evidence type="ECO:0000256" key="6">
    <source>
        <dbReference type="ARBA" id="ARBA00023136"/>
    </source>
</evidence>
<feature type="transmembrane region" description="Helical" evidence="8">
    <location>
        <begin position="242"/>
        <end position="262"/>
    </location>
</feature>
<evidence type="ECO:0000259" key="10">
    <source>
        <dbReference type="PROSITE" id="PS50113"/>
    </source>
</evidence>
<dbReference type="InterPro" id="IPR000014">
    <property type="entry name" value="PAS"/>
</dbReference>
<evidence type="ECO:0000256" key="7">
    <source>
        <dbReference type="SAM" id="Coils"/>
    </source>
</evidence>
<dbReference type="Proteomes" id="UP000245887">
    <property type="component" value="Unassembled WGS sequence"/>
</dbReference>
<accession>A0A2U1CTL7</accession>
<protein>
    <submittedName>
        <fullName evidence="12">PAS domain S-box-containing protein/diguanylate cyclase (GGDEF)-like protein</fullName>
    </submittedName>
</protein>
<dbReference type="EMBL" id="QEKQ01000010">
    <property type="protein sequence ID" value="PVY70089.1"/>
    <property type="molecule type" value="Genomic_DNA"/>
</dbReference>
<comment type="cofactor">
    <cofactor evidence="1">
        <name>Mg(2+)</name>
        <dbReference type="ChEBI" id="CHEBI:18420"/>
    </cofactor>
</comment>
<keyword evidence="6 8" id="KW-0472">Membrane</keyword>
<dbReference type="NCBIfam" id="TIGR00229">
    <property type="entry name" value="sensory_box"/>
    <property type="match status" value="1"/>
</dbReference>
<feature type="transmembrane region" description="Helical" evidence="8">
    <location>
        <begin position="274"/>
        <end position="295"/>
    </location>
</feature>
<dbReference type="InterPro" id="IPR052163">
    <property type="entry name" value="DGC-Regulatory_Protein"/>
</dbReference>
<dbReference type="InterPro" id="IPR043128">
    <property type="entry name" value="Rev_trsase/Diguanyl_cyclase"/>
</dbReference>
<dbReference type="InterPro" id="IPR000160">
    <property type="entry name" value="GGDEF_dom"/>
</dbReference>
<dbReference type="SMART" id="SM00086">
    <property type="entry name" value="PAC"/>
    <property type="match status" value="1"/>
</dbReference>
<dbReference type="InterPro" id="IPR001610">
    <property type="entry name" value="PAC"/>
</dbReference>
<keyword evidence="3" id="KW-1003">Cell membrane</keyword>
<name>A0A2U1CTL7_9GAMM</name>
<evidence type="ECO:0000259" key="11">
    <source>
        <dbReference type="PROSITE" id="PS50887"/>
    </source>
</evidence>
<dbReference type="Pfam" id="PF00990">
    <property type="entry name" value="GGDEF"/>
    <property type="match status" value="1"/>
</dbReference>
<dbReference type="PANTHER" id="PTHR46663:SF4">
    <property type="entry name" value="DIGUANYLATE CYCLASE DGCT-RELATED"/>
    <property type="match status" value="1"/>
</dbReference>
<evidence type="ECO:0000313" key="13">
    <source>
        <dbReference type="Proteomes" id="UP000245887"/>
    </source>
</evidence>
<comment type="subcellular location">
    <subcellularLocation>
        <location evidence="2">Cell membrane</location>
        <topology evidence="2">Multi-pass membrane protein</topology>
    </subcellularLocation>
</comment>
<feature type="domain" description="PAC" evidence="10">
    <location>
        <begin position="376"/>
        <end position="430"/>
    </location>
</feature>
<dbReference type="PROSITE" id="PS50887">
    <property type="entry name" value="GGDEF"/>
    <property type="match status" value="1"/>
</dbReference>
<feature type="transmembrane region" description="Helical" evidence="8">
    <location>
        <begin position="154"/>
        <end position="173"/>
    </location>
</feature>
<dbReference type="RefSeq" id="WP_116919814.1">
    <property type="nucleotide sequence ID" value="NZ_QEKQ01000010.1"/>
</dbReference>
<organism evidence="12 13">
    <name type="scientific">Tamilnaduibacter salinus</name>
    <dbReference type="NCBI Taxonomy" id="1484056"/>
    <lineage>
        <taxon>Bacteria</taxon>
        <taxon>Pseudomonadati</taxon>
        <taxon>Pseudomonadota</taxon>
        <taxon>Gammaproteobacteria</taxon>
        <taxon>Pseudomonadales</taxon>
        <taxon>Marinobacteraceae</taxon>
        <taxon>Tamilnaduibacter</taxon>
    </lineage>
</organism>
<evidence type="ECO:0000256" key="5">
    <source>
        <dbReference type="ARBA" id="ARBA00022989"/>
    </source>
</evidence>
<evidence type="ECO:0000256" key="4">
    <source>
        <dbReference type="ARBA" id="ARBA00022692"/>
    </source>
</evidence>
<feature type="domain" description="PAS" evidence="9">
    <location>
        <begin position="303"/>
        <end position="375"/>
    </location>
</feature>
<evidence type="ECO:0000256" key="8">
    <source>
        <dbReference type="SAM" id="Phobius"/>
    </source>
</evidence>
<feature type="transmembrane region" description="Helical" evidence="8">
    <location>
        <begin position="82"/>
        <end position="102"/>
    </location>
</feature>
<dbReference type="PANTHER" id="PTHR46663">
    <property type="entry name" value="DIGUANYLATE CYCLASE DGCT-RELATED"/>
    <property type="match status" value="1"/>
</dbReference>
<gene>
    <name evidence="12" type="ORF">C8D92_110120</name>
</gene>
<dbReference type="Gene3D" id="3.30.70.270">
    <property type="match status" value="1"/>
</dbReference>
<dbReference type="OrthoDB" id="9773156at2"/>
<feature type="transmembrane region" description="Helical" evidence="8">
    <location>
        <begin position="56"/>
        <end position="76"/>
    </location>
</feature>
<proteinExistence type="predicted"/>
<dbReference type="FunFam" id="3.30.70.270:FF:000001">
    <property type="entry name" value="Diguanylate cyclase domain protein"/>
    <property type="match status" value="1"/>
</dbReference>
<keyword evidence="5 8" id="KW-1133">Transmembrane helix</keyword>
<dbReference type="NCBIfam" id="TIGR00254">
    <property type="entry name" value="GGDEF"/>
    <property type="match status" value="1"/>
</dbReference>
<dbReference type="SMART" id="SM00267">
    <property type="entry name" value="GGDEF"/>
    <property type="match status" value="1"/>
</dbReference>
<dbReference type="CDD" id="cd01949">
    <property type="entry name" value="GGDEF"/>
    <property type="match status" value="1"/>
</dbReference>
<evidence type="ECO:0000313" key="12">
    <source>
        <dbReference type="EMBL" id="PVY70089.1"/>
    </source>
</evidence>
<feature type="domain" description="GGDEF" evidence="11">
    <location>
        <begin position="494"/>
        <end position="626"/>
    </location>
</feature>
<dbReference type="GO" id="GO:0003824">
    <property type="term" value="F:catalytic activity"/>
    <property type="evidence" value="ECO:0007669"/>
    <property type="project" value="UniProtKB-ARBA"/>
</dbReference>
<evidence type="ECO:0000256" key="3">
    <source>
        <dbReference type="ARBA" id="ARBA00022475"/>
    </source>
</evidence>